<dbReference type="InterPro" id="IPR013097">
    <property type="entry name" value="Dabb"/>
</dbReference>
<proteinExistence type="predicted"/>
<gene>
    <name evidence="2" type="ORF">SAMN04488101_115101</name>
</gene>
<evidence type="ECO:0000313" key="2">
    <source>
        <dbReference type="EMBL" id="SMD12777.1"/>
    </source>
</evidence>
<dbReference type="Proteomes" id="UP000192678">
    <property type="component" value="Unassembled WGS sequence"/>
</dbReference>
<dbReference type="PROSITE" id="PS51502">
    <property type="entry name" value="S_R_A_B_BARREL"/>
    <property type="match status" value="1"/>
</dbReference>
<dbReference type="EMBL" id="FWYB01000015">
    <property type="protein sequence ID" value="SMD12777.1"/>
    <property type="molecule type" value="Genomic_DNA"/>
</dbReference>
<dbReference type="Pfam" id="PF07876">
    <property type="entry name" value="Dabb"/>
    <property type="match status" value="1"/>
</dbReference>
<sequence>MIAHHVLFWLKADTTEDQKKAFRKGLESLEKIEVIKNMHIGTPAPIERAVVDTTYTFSLVLFFEDLAAHDVYQVHEVHKAFLDEFRALFEKVIIYDAY</sequence>
<dbReference type="RefSeq" id="WP_084291470.1">
    <property type="nucleotide sequence ID" value="NZ_FWYB01000015.1"/>
</dbReference>
<dbReference type="SMART" id="SM00886">
    <property type="entry name" value="Dabb"/>
    <property type="match status" value="1"/>
</dbReference>
<evidence type="ECO:0000313" key="3">
    <source>
        <dbReference type="Proteomes" id="UP000192678"/>
    </source>
</evidence>
<protein>
    <submittedName>
        <fullName evidence="2">Stress responsive A/B Barrel Domain</fullName>
    </submittedName>
</protein>
<organism evidence="2 3">
    <name type="scientific">Pedobacter nyackensis</name>
    <dbReference type="NCBI Taxonomy" id="475255"/>
    <lineage>
        <taxon>Bacteria</taxon>
        <taxon>Pseudomonadati</taxon>
        <taxon>Bacteroidota</taxon>
        <taxon>Sphingobacteriia</taxon>
        <taxon>Sphingobacteriales</taxon>
        <taxon>Sphingobacteriaceae</taxon>
        <taxon>Pedobacter</taxon>
    </lineage>
</organism>
<dbReference type="STRING" id="475255.SAMN04488101_115101"/>
<evidence type="ECO:0000259" key="1">
    <source>
        <dbReference type="PROSITE" id="PS51502"/>
    </source>
</evidence>
<dbReference type="SUPFAM" id="SSF54909">
    <property type="entry name" value="Dimeric alpha+beta barrel"/>
    <property type="match status" value="1"/>
</dbReference>
<accession>A0A1W2ESV5</accession>
<name>A0A1W2ESV5_9SPHI</name>
<dbReference type="InterPro" id="IPR011008">
    <property type="entry name" value="Dimeric_a/b-barrel"/>
</dbReference>
<reference evidence="2 3" key="1">
    <citation type="submission" date="2017-04" db="EMBL/GenBank/DDBJ databases">
        <authorList>
            <person name="Afonso C.L."/>
            <person name="Miller P.J."/>
            <person name="Scott M.A."/>
            <person name="Spackman E."/>
            <person name="Goraichik I."/>
            <person name="Dimitrov K.M."/>
            <person name="Suarez D.L."/>
            <person name="Swayne D.E."/>
        </authorList>
    </citation>
    <scope>NUCLEOTIDE SEQUENCE [LARGE SCALE GENOMIC DNA]</scope>
    <source>
        <strain evidence="2 3">DSM 19625</strain>
    </source>
</reference>
<dbReference type="AlphaFoldDB" id="A0A1W2ESV5"/>
<dbReference type="OrthoDB" id="7189263at2"/>
<feature type="domain" description="Stress-response A/B barrel" evidence="1">
    <location>
        <begin position="2"/>
        <end position="97"/>
    </location>
</feature>
<keyword evidence="3" id="KW-1185">Reference proteome</keyword>
<dbReference type="Gene3D" id="3.30.70.100">
    <property type="match status" value="1"/>
</dbReference>